<keyword evidence="5" id="KW-0677">Repeat</keyword>
<evidence type="ECO:0000259" key="14">
    <source>
        <dbReference type="PROSITE" id="PS50157"/>
    </source>
</evidence>
<dbReference type="EMBL" id="JXXN02000773">
    <property type="protein sequence ID" value="THD26348.1"/>
    <property type="molecule type" value="Genomic_DNA"/>
</dbReference>
<feature type="domain" description="C2H2-type" evidence="14">
    <location>
        <begin position="570"/>
        <end position="599"/>
    </location>
</feature>
<evidence type="ECO:0000256" key="1">
    <source>
        <dbReference type="ARBA" id="ARBA00003767"/>
    </source>
</evidence>
<evidence type="ECO:0000256" key="7">
    <source>
        <dbReference type="ARBA" id="ARBA00022833"/>
    </source>
</evidence>
<comment type="function">
    <text evidence="1">May be involved in transcriptional regulation.</text>
</comment>
<evidence type="ECO:0000256" key="9">
    <source>
        <dbReference type="ARBA" id="ARBA00023125"/>
    </source>
</evidence>
<organism evidence="15 16">
    <name type="scientific">Fasciola hepatica</name>
    <name type="common">Liver fluke</name>
    <dbReference type="NCBI Taxonomy" id="6192"/>
    <lineage>
        <taxon>Eukaryota</taxon>
        <taxon>Metazoa</taxon>
        <taxon>Spiralia</taxon>
        <taxon>Lophotrochozoa</taxon>
        <taxon>Platyhelminthes</taxon>
        <taxon>Trematoda</taxon>
        <taxon>Digenea</taxon>
        <taxon>Plagiorchiida</taxon>
        <taxon>Echinostomata</taxon>
        <taxon>Echinostomatoidea</taxon>
        <taxon>Fasciolidae</taxon>
        <taxon>Fasciola</taxon>
    </lineage>
</organism>
<comment type="similarity">
    <text evidence="3">Belongs to the krueppel C2H2-type zinc-finger protein family.</text>
</comment>
<feature type="compositionally biased region" description="Basic residues" evidence="13">
    <location>
        <begin position="232"/>
        <end position="243"/>
    </location>
</feature>
<keyword evidence="16" id="KW-1185">Reference proteome</keyword>
<keyword evidence="8" id="KW-0805">Transcription regulation</keyword>
<keyword evidence="4" id="KW-0479">Metal-binding</keyword>
<dbReference type="Gene3D" id="3.30.160.60">
    <property type="entry name" value="Classic Zinc Finger"/>
    <property type="match status" value="3"/>
</dbReference>
<evidence type="ECO:0000313" key="15">
    <source>
        <dbReference type="EMBL" id="THD26348.1"/>
    </source>
</evidence>
<dbReference type="GO" id="GO:0008270">
    <property type="term" value="F:zinc ion binding"/>
    <property type="evidence" value="ECO:0007669"/>
    <property type="project" value="UniProtKB-KW"/>
</dbReference>
<dbReference type="FunFam" id="3.30.160.60:FF:000018">
    <property type="entry name" value="Krueppel-like factor 15"/>
    <property type="match status" value="1"/>
</dbReference>
<dbReference type="GO" id="GO:0000981">
    <property type="term" value="F:DNA-binding transcription factor activity, RNA polymerase II-specific"/>
    <property type="evidence" value="ECO:0007669"/>
    <property type="project" value="TreeGrafter"/>
</dbReference>
<keyword evidence="6 12" id="KW-0863">Zinc-finger</keyword>
<keyword evidence="11" id="KW-0539">Nucleus</keyword>
<gene>
    <name evidence="15" type="ORF">D915_002912</name>
</gene>
<dbReference type="InterPro" id="IPR036236">
    <property type="entry name" value="Znf_C2H2_sf"/>
</dbReference>
<evidence type="ECO:0000256" key="10">
    <source>
        <dbReference type="ARBA" id="ARBA00023163"/>
    </source>
</evidence>
<evidence type="ECO:0000313" key="16">
    <source>
        <dbReference type="Proteomes" id="UP000230066"/>
    </source>
</evidence>
<evidence type="ECO:0000256" key="2">
    <source>
        <dbReference type="ARBA" id="ARBA00004123"/>
    </source>
</evidence>
<reference evidence="15" key="1">
    <citation type="submission" date="2019-03" db="EMBL/GenBank/DDBJ databases">
        <title>Improved annotation for the trematode Fasciola hepatica.</title>
        <authorList>
            <person name="Choi Y.-J."/>
            <person name="Martin J."/>
            <person name="Mitreva M."/>
        </authorList>
    </citation>
    <scope>NUCLEOTIDE SEQUENCE [LARGE SCALE GENOMIC DNA]</scope>
</reference>
<dbReference type="FunFam" id="3.30.160.60:FF:000065">
    <property type="entry name" value="B-cell CLL/lymphoma 6, member B"/>
    <property type="match status" value="1"/>
</dbReference>
<evidence type="ECO:0000256" key="12">
    <source>
        <dbReference type="PROSITE-ProRule" id="PRU00042"/>
    </source>
</evidence>
<feature type="region of interest" description="Disordered" evidence="13">
    <location>
        <begin position="116"/>
        <end position="162"/>
    </location>
</feature>
<dbReference type="AlphaFoldDB" id="A0A4E0RVG2"/>
<evidence type="ECO:0000256" key="4">
    <source>
        <dbReference type="ARBA" id="ARBA00022723"/>
    </source>
</evidence>
<dbReference type="SUPFAM" id="SSF57667">
    <property type="entry name" value="beta-beta-alpha zinc fingers"/>
    <property type="match status" value="2"/>
</dbReference>
<feature type="region of interest" description="Disordered" evidence="13">
    <location>
        <begin position="520"/>
        <end position="541"/>
    </location>
</feature>
<dbReference type="PANTHER" id="PTHR23235">
    <property type="entry name" value="KRUEPPEL-LIKE TRANSCRIPTION FACTOR"/>
    <property type="match status" value="1"/>
</dbReference>
<dbReference type="SMART" id="SM00355">
    <property type="entry name" value="ZnF_C2H2"/>
    <property type="match status" value="3"/>
</dbReference>
<keyword evidence="7" id="KW-0862">Zinc</keyword>
<dbReference type="PROSITE" id="PS50157">
    <property type="entry name" value="ZINC_FINGER_C2H2_2"/>
    <property type="match status" value="3"/>
</dbReference>
<evidence type="ECO:0000256" key="8">
    <source>
        <dbReference type="ARBA" id="ARBA00023015"/>
    </source>
</evidence>
<comment type="caution">
    <text evidence="15">The sequence shown here is derived from an EMBL/GenBank/DDBJ whole genome shotgun (WGS) entry which is preliminary data.</text>
</comment>
<proteinExistence type="inferred from homology"/>
<evidence type="ECO:0000256" key="5">
    <source>
        <dbReference type="ARBA" id="ARBA00022737"/>
    </source>
</evidence>
<feature type="compositionally biased region" description="Polar residues" evidence="13">
    <location>
        <begin position="127"/>
        <end position="144"/>
    </location>
</feature>
<evidence type="ECO:0000256" key="11">
    <source>
        <dbReference type="ARBA" id="ARBA00023242"/>
    </source>
</evidence>
<dbReference type="FunFam" id="3.30.160.60:FF:000226">
    <property type="entry name" value="Zinc finger protein 236 variant"/>
    <property type="match status" value="1"/>
</dbReference>
<dbReference type="PANTHER" id="PTHR23235:SF156">
    <property type="entry name" value="KRUPPEL-LIKE FACTOR 18"/>
    <property type="match status" value="1"/>
</dbReference>
<dbReference type="GO" id="GO:0000978">
    <property type="term" value="F:RNA polymerase II cis-regulatory region sequence-specific DNA binding"/>
    <property type="evidence" value="ECO:0007669"/>
    <property type="project" value="TreeGrafter"/>
</dbReference>
<evidence type="ECO:0000256" key="3">
    <source>
        <dbReference type="ARBA" id="ARBA00006991"/>
    </source>
</evidence>
<name>A0A4E0RVG2_FASHE</name>
<dbReference type="Proteomes" id="UP000230066">
    <property type="component" value="Unassembled WGS sequence"/>
</dbReference>
<dbReference type="GO" id="GO:0005634">
    <property type="term" value="C:nucleus"/>
    <property type="evidence" value="ECO:0007669"/>
    <property type="project" value="UniProtKB-SubCell"/>
</dbReference>
<evidence type="ECO:0000256" key="6">
    <source>
        <dbReference type="ARBA" id="ARBA00022771"/>
    </source>
</evidence>
<accession>A0A4E0RVG2</accession>
<comment type="subcellular location">
    <subcellularLocation>
        <location evidence="2">Nucleus</location>
    </subcellularLocation>
</comment>
<sequence>MTRMMAMGYDGFNEIHGGGLRQDDMYAYANPVYTNKFSVMASLTISDQDSSGGTGLCAEHMDNNSNKIYDPYFDHYLTHVGQASVPTDSDQISITDSSFDYPSSPKEALIHQVSEHTPNRTYPRLLDSSTCGESRSVESLTPSGRKSFHDMDTAPSSPIELLKPEPLFPEQQHHQQRQSLSAMAAKTVPAATTLKFATTPSPPLSQQPPQQHHRQPTTYQNSSSIQLTQQQQHHHHHQQHQHPHQQSPALYSLSTEVSNQAACQWTPTVADNAPFGSTFEQPVNCDSFGVMSRREDLGSTQTSVYTPSAAITTDMSQTYNTNYMYETPNGFSYTVTIGSENQTVNTASCDLPSYPTRAEAYTQLINGSAGILVVPNRSNAVGMPLGVSGVGANTIIPSSVEGRASPITFTIRPTQTLTCASLPVPITSSSNLLSHSDSLSNGILEHKTPFPTSIQRSVPLNGLGSMGSQLTYLSTSTTTTSIGPLETRVVVKTKKTDIGFQSNEKPANMHELPTISIRSGRLGRSTKPGSAPRVKKQSAPSHTCNTCDKAYSKSSHLKAHMRVHTGEKPFSCTWPSCSWRFARSDELTRHYRKHTGDRPFRCRMCTRAFARSDHLTLHMKKHETSP</sequence>
<dbReference type="PROSITE" id="PS00028">
    <property type="entry name" value="ZINC_FINGER_C2H2_1"/>
    <property type="match status" value="3"/>
</dbReference>
<dbReference type="InterPro" id="IPR013087">
    <property type="entry name" value="Znf_C2H2_type"/>
</dbReference>
<protein>
    <submittedName>
        <fullName evidence="15">Krueppel factor 1</fullName>
    </submittedName>
</protein>
<evidence type="ECO:0000256" key="13">
    <source>
        <dbReference type="SAM" id="MobiDB-lite"/>
    </source>
</evidence>
<feature type="domain" description="C2H2-type" evidence="14">
    <location>
        <begin position="600"/>
        <end position="626"/>
    </location>
</feature>
<keyword evidence="9" id="KW-0238">DNA-binding</keyword>
<keyword evidence="10" id="KW-0804">Transcription</keyword>
<dbReference type="Pfam" id="PF00096">
    <property type="entry name" value="zf-C2H2"/>
    <property type="match status" value="3"/>
</dbReference>
<feature type="region of interest" description="Disordered" evidence="13">
    <location>
        <begin position="196"/>
        <end position="253"/>
    </location>
</feature>
<feature type="domain" description="C2H2-type" evidence="14">
    <location>
        <begin position="542"/>
        <end position="569"/>
    </location>
</feature>